<dbReference type="Proteomes" id="UP001054837">
    <property type="component" value="Unassembled WGS sequence"/>
</dbReference>
<reference evidence="1 2" key="1">
    <citation type="submission" date="2021-06" db="EMBL/GenBank/DDBJ databases">
        <title>Caerostris darwini draft genome.</title>
        <authorList>
            <person name="Kono N."/>
            <person name="Arakawa K."/>
        </authorList>
    </citation>
    <scope>NUCLEOTIDE SEQUENCE [LARGE SCALE GENOMIC DNA]</scope>
</reference>
<protein>
    <submittedName>
        <fullName evidence="1">Uncharacterized protein</fullName>
    </submittedName>
</protein>
<name>A0AAV4UWT5_9ARAC</name>
<accession>A0AAV4UWT5</accession>
<evidence type="ECO:0000313" key="2">
    <source>
        <dbReference type="Proteomes" id="UP001054837"/>
    </source>
</evidence>
<proteinExistence type="predicted"/>
<gene>
    <name evidence="1" type="ORF">CDAR_586051</name>
</gene>
<comment type="caution">
    <text evidence="1">The sequence shown here is derived from an EMBL/GenBank/DDBJ whole genome shotgun (WGS) entry which is preliminary data.</text>
</comment>
<evidence type="ECO:0000313" key="1">
    <source>
        <dbReference type="EMBL" id="GIY62206.1"/>
    </source>
</evidence>
<dbReference type="AlphaFoldDB" id="A0AAV4UWT5"/>
<sequence>MKNEDHRSLCPHCEERRHIVAAIPVNLIVKIEWQPIAIHFEGKPCCSISDDRCDIRVEESLVDHEDRSLIVDSLTVELDRRDRVNMGLNSFIKRIIIIDECFKHIIITI</sequence>
<keyword evidence="2" id="KW-1185">Reference proteome</keyword>
<dbReference type="EMBL" id="BPLQ01012064">
    <property type="protein sequence ID" value="GIY62206.1"/>
    <property type="molecule type" value="Genomic_DNA"/>
</dbReference>
<organism evidence="1 2">
    <name type="scientific">Caerostris darwini</name>
    <dbReference type="NCBI Taxonomy" id="1538125"/>
    <lineage>
        <taxon>Eukaryota</taxon>
        <taxon>Metazoa</taxon>
        <taxon>Ecdysozoa</taxon>
        <taxon>Arthropoda</taxon>
        <taxon>Chelicerata</taxon>
        <taxon>Arachnida</taxon>
        <taxon>Araneae</taxon>
        <taxon>Araneomorphae</taxon>
        <taxon>Entelegynae</taxon>
        <taxon>Araneoidea</taxon>
        <taxon>Araneidae</taxon>
        <taxon>Caerostris</taxon>
    </lineage>
</organism>